<accession>A0A1K0IRM7</accession>
<dbReference type="AlphaFoldDB" id="A0A1K0IRM7"/>
<protein>
    <submittedName>
        <fullName evidence="1">Uncharacterized protein</fullName>
    </submittedName>
</protein>
<dbReference type="RefSeq" id="WP_340524134.1">
    <property type="nucleotide sequence ID" value="NZ_FMSH01000154.1"/>
</dbReference>
<name>A0A1K0IRM7_CUPNE</name>
<dbReference type="EMBL" id="FMSH01000154">
    <property type="protein sequence ID" value="SCU75558.1"/>
    <property type="molecule type" value="Genomic_DNA"/>
</dbReference>
<sequence length="44" mass="5083">MYQVIDIQTKQVISAHKDRKQASRKADRLDLAYGAVRHVVRFVA</sequence>
<evidence type="ECO:0000313" key="1">
    <source>
        <dbReference type="EMBL" id="SCU75558.1"/>
    </source>
</evidence>
<reference evidence="1" key="1">
    <citation type="submission" date="2016-09" db="EMBL/GenBank/DDBJ databases">
        <authorList>
            <person name="Capua I."/>
            <person name="De Benedictis P."/>
            <person name="Joannis T."/>
            <person name="Lombin L.H."/>
            <person name="Cattoli G."/>
        </authorList>
    </citation>
    <scope>NUCLEOTIDE SEQUENCE</scope>
    <source>
        <strain evidence="1">B9</strain>
    </source>
</reference>
<proteinExistence type="predicted"/>
<gene>
    <name evidence="1" type="ORF">CNECB9_2370132</name>
</gene>
<organism evidence="1">
    <name type="scientific">Cupriavidus necator</name>
    <name type="common">Alcaligenes eutrophus</name>
    <name type="synonym">Ralstonia eutropha</name>
    <dbReference type="NCBI Taxonomy" id="106590"/>
    <lineage>
        <taxon>Bacteria</taxon>
        <taxon>Pseudomonadati</taxon>
        <taxon>Pseudomonadota</taxon>
        <taxon>Betaproteobacteria</taxon>
        <taxon>Burkholderiales</taxon>
        <taxon>Burkholderiaceae</taxon>
        <taxon>Cupriavidus</taxon>
    </lineage>
</organism>